<proteinExistence type="predicted"/>
<protein>
    <recommendedName>
        <fullName evidence="4">HAT C-terminal dimerisation domain-containing protein</fullName>
    </recommendedName>
</protein>
<evidence type="ECO:0000313" key="3">
    <source>
        <dbReference type="Proteomes" id="UP001216150"/>
    </source>
</evidence>
<dbReference type="AlphaFoldDB" id="A0AAD6DEM4"/>
<evidence type="ECO:0000256" key="1">
    <source>
        <dbReference type="SAM" id="MobiDB-lite"/>
    </source>
</evidence>
<accession>A0AAD6DEM4</accession>
<dbReference type="InterPro" id="IPR012337">
    <property type="entry name" value="RNaseH-like_sf"/>
</dbReference>
<name>A0AAD6DEM4_9EURO</name>
<dbReference type="EMBL" id="JAQJAC010000009">
    <property type="protein sequence ID" value="KAJ5573330.1"/>
    <property type="molecule type" value="Genomic_DNA"/>
</dbReference>
<gene>
    <name evidence="2" type="ORF">N7450_010314</name>
</gene>
<organism evidence="2 3">
    <name type="scientific">Penicillium hetheringtonii</name>
    <dbReference type="NCBI Taxonomy" id="911720"/>
    <lineage>
        <taxon>Eukaryota</taxon>
        <taxon>Fungi</taxon>
        <taxon>Dikarya</taxon>
        <taxon>Ascomycota</taxon>
        <taxon>Pezizomycotina</taxon>
        <taxon>Eurotiomycetes</taxon>
        <taxon>Eurotiomycetidae</taxon>
        <taxon>Eurotiales</taxon>
        <taxon>Aspergillaceae</taxon>
        <taxon>Penicillium</taxon>
    </lineage>
</organism>
<keyword evidence="3" id="KW-1185">Reference proteome</keyword>
<sequence length="317" mass="36768">MEANPKNDRGEIEFTGETDSSQRENQEIIDTLNKLSQKEWSQIDYFLPITQPFFIFTNVVSKSKDITIHNVFGIYNVLFNHIEKSQAQLARKKVHWKSVMLKALLYSKNKLSEYYSATDTIDDYLYANGTIMAPQNKLEFFQTSEWEPEWHIRYHKSLEKYLVPYEKRYLDIRPISHGISSAAQISDLEMLMSKTTIIHSQTNAHGELRRYLGSDHQDELPILASLDRDVLSTPATGSGVERLFNSARDICHYECEQHEQLTLIEEYLSTQEIHAAKEEKDAQKEKDEFDLISDSQDDPLRACPWQKAKEGSNTATY</sequence>
<feature type="compositionally biased region" description="Basic and acidic residues" evidence="1">
    <location>
        <begin position="1"/>
        <end position="12"/>
    </location>
</feature>
<dbReference type="SUPFAM" id="SSF53098">
    <property type="entry name" value="Ribonuclease H-like"/>
    <property type="match status" value="1"/>
</dbReference>
<feature type="region of interest" description="Disordered" evidence="1">
    <location>
        <begin position="1"/>
        <end position="25"/>
    </location>
</feature>
<feature type="region of interest" description="Disordered" evidence="1">
    <location>
        <begin position="277"/>
        <end position="317"/>
    </location>
</feature>
<dbReference type="Proteomes" id="UP001216150">
    <property type="component" value="Unassembled WGS sequence"/>
</dbReference>
<evidence type="ECO:0008006" key="4">
    <source>
        <dbReference type="Google" id="ProtNLM"/>
    </source>
</evidence>
<evidence type="ECO:0000313" key="2">
    <source>
        <dbReference type="EMBL" id="KAJ5573330.1"/>
    </source>
</evidence>
<reference evidence="2 3" key="1">
    <citation type="journal article" date="2023" name="IMA Fungus">
        <title>Comparative genomic study of the Penicillium genus elucidates a diverse pangenome and 15 lateral gene transfer events.</title>
        <authorList>
            <person name="Petersen C."/>
            <person name="Sorensen T."/>
            <person name="Nielsen M.R."/>
            <person name="Sondergaard T.E."/>
            <person name="Sorensen J.L."/>
            <person name="Fitzpatrick D.A."/>
            <person name="Frisvad J.C."/>
            <person name="Nielsen K.L."/>
        </authorList>
    </citation>
    <scope>NUCLEOTIDE SEQUENCE [LARGE SCALE GENOMIC DNA]</scope>
    <source>
        <strain evidence="2 3">IBT 29057</strain>
    </source>
</reference>
<comment type="caution">
    <text evidence="2">The sequence shown here is derived from an EMBL/GenBank/DDBJ whole genome shotgun (WGS) entry which is preliminary data.</text>
</comment>
<feature type="compositionally biased region" description="Basic and acidic residues" evidence="1">
    <location>
        <begin position="277"/>
        <end position="289"/>
    </location>
</feature>